<dbReference type="InterPro" id="IPR029028">
    <property type="entry name" value="Alpha/beta_knot_MTases"/>
</dbReference>
<dbReference type="InterPro" id="IPR029026">
    <property type="entry name" value="tRNA_m1G_MTases_N"/>
</dbReference>
<dbReference type="InterPro" id="IPR001537">
    <property type="entry name" value="SpoU_MeTrfase"/>
</dbReference>
<comment type="caution">
    <text evidence="4">The sequence shown here is derived from an EMBL/GenBank/DDBJ whole genome shotgun (WGS) entry which is preliminary data.</text>
</comment>
<dbReference type="PANTHER" id="PTHR12029:SF11">
    <property type="entry name" value="METHYLTRANSFERASE TARBP1-RELATED"/>
    <property type="match status" value="1"/>
</dbReference>
<dbReference type="GO" id="GO:0003723">
    <property type="term" value="F:RNA binding"/>
    <property type="evidence" value="ECO:0007669"/>
    <property type="project" value="InterPro"/>
</dbReference>
<evidence type="ECO:0000313" key="4">
    <source>
        <dbReference type="EMBL" id="KAG2452645.1"/>
    </source>
</evidence>
<feature type="domain" description="tRNA/rRNA methyltransferase SpoU type" evidence="3">
    <location>
        <begin position="148"/>
        <end position="279"/>
    </location>
</feature>
<dbReference type="AlphaFoldDB" id="A0A836BB38"/>
<accession>A0A836BB38</accession>
<sequence length="279" mass="28429">MPIAFLIWERHRLREELSEREVERLYASQDPSAFAGVADAAASSSGGAGASAGGKKQQQQGAAAAAAAAAATEATAAAAAGGGIGDFQRKITPEALLAELGPGAGGAAGAAADGEGGGGGLAGLLLEGEDEAGNWKAASASASRRHDILLVASLIDKVPNLAGLARTCEVLGAGRLVLVDTAVAKDPLWLPMEEVKPAALLAWLERKAAEGYTLVGLEQTAESVRLPDYQWPERAVLVLGREKEGIPPEVLSLLDAALEVPQRGIIRSLNVHVTGAIAL</sequence>
<dbReference type="Proteomes" id="UP000613740">
    <property type="component" value="Unassembled WGS sequence"/>
</dbReference>
<evidence type="ECO:0000256" key="2">
    <source>
        <dbReference type="ARBA" id="ARBA00022679"/>
    </source>
</evidence>
<evidence type="ECO:0000313" key="5">
    <source>
        <dbReference type="Proteomes" id="UP000613740"/>
    </source>
</evidence>
<dbReference type="EMBL" id="JAEHOD010000005">
    <property type="protein sequence ID" value="KAG2452645.1"/>
    <property type="molecule type" value="Genomic_DNA"/>
</dbReference>
<dbReference type="CDD" id="cd18091">
    <property type="entry name" value="SpoU-like_TRM3-like"/>
    <property type="match status" value="1"/>
</dbReference>
<evidence type="ECO:0000256" key="1">
    <source>
        <dbReference type="ARBA" id="ARBA00022603"/>
    </source>
</evidence>
<proteinExistence type="predicted"/>
<dbReference type="OrthoDB" id="241340at2759"/>
<gene>
    <name evidence="4" type="ORF">HYH02_002878</name>
</gene>
<dbReference type="InterPro" id="IPR044748">
    <property type="entry name" value="Trm3/TARBP1_C"/>
</dbReference>
<dbReference type="Gene3D" id="3.40.1280.10">
    <property type="match status" value="1"/>
</dbReference>
<dbReference type="PANTHER" id="PTHR12029">
    <property type="entry name" value="RNA METHYLTRANSFERASE"/>
    <property type="match status" value="1"/>
</dbReference>
<dbReference type="GO" id="GO:0030488">
    <property type="term" value="P:tRNA methylation"/>
    <property type="evidence" value="ECO:0007669"/>
    <property type="project" value="InterPro"/>
</dbReference>
<dbReference type="GO" id="GO:0016423">
    <property type="term" value="F:tRNA (guanine) methyltransferase activity"/>
    <property type="evidence" value="ECO:0007669"/>
    <property type="project" value="InterPro"/>
</dbReference>
<dbReference type="SUPFAM" id="SSF75217">
    <property type="entry name" value="alpha/beta knot"/>
    <property type="match status" value="1"/>
</dbReference>
<organism evidence="4 5">
    <name type="scientific">Chlamydomonas schloesseri</name>
    <dbReference type="NCBI Taxonomy" id="2026947"/>
    <lineage>
        <taxon>Eukaryota</taxon>
        <taxon>Viridiplantae</taxon>
        <taxon>Chlorophyta</taxon>
        <taxon>core chlorophytes</taxon>
        <taxon>Chlorophyceae</taxon>
        <taxon>CS clade</taxon>
        <taxon>Chlamydomonadales</taxon>
        <taxon>Chlamydomonadaceae</taxon>
        <taxon>Chlamydomonas</taxon>
    </lineage>
</organism>
<protein>
    <recommendedName>
        <fullName evidence="3">tRNA/rRNA methyltransferase SpoU type domain-containing protein</fullName>
    </recommendedName>
</protein>
<keyword evidence="1" id="KW-0489">Methyltransferase</keyword>
<name>A0A836BB38_9CHLO</name>
<dbReference type="InterPro" id="IPR045330">
    <property type="entry name" value="TRM3/TARBP1"/>
</dbReference>
<dbReference type="Pfam" id="PF00588">
    <property type="entry name" value="SpoU_methylase"/>
    <property type="match status" value="1"/>
</dbReference>
<evidence type="ECO:0000259" key="3">
    <source>
        <dbReference type="Pfam" id="PF00588"/>
    </source>
</evidence>
<keyword evidence="5" id="KW-1185">Reference proteome</keyword>
<reference evidence="4" key="1">
    <citation type="journal article" date="2020" name="bioRxiv">
        <title>Comparative genomics of Chlamydomonas.</title>
        <authorList>
            <person name="Craig R.J."/>
            <person name="Hasan A.R."/>
            <person name="Ness R.W."/>
            <person name="Keightley P.D."/>
        </authorList>
    </citation>
    <scope>NUCLEOTIDE SEQUENCE</scope>
    <source>
        <strain evidence="4">CCAP 11/173</strain>
    </source>
</reference>
<keyword evidence="2" id="KW-0808">Transferase</keyword>